<evidence type="ECO:0000313" key="3">
    <source>
        <dbReference type="EMBL" id="WBW50735.1"/>
    </source>
</evidence>
<dbReference type="InterPro" id="IPR027304">
    <property type="entry name" value="Trigger_fact/SurA_dom_sf"/>
</dbReference>
<evidence type="ECO:0000256" key="1">
    <source>
        <dbReference type="PROSITE-ProRule" id="PRU00278"/>
    </source>
</evidence>
<dbReference type="RefSeq" id="WP_271192260.1">
    <property type="nucleotide sequence ID" value="NZ_CP115667.1"/>
</dbReference>
<evidence type="ECO:0000313" key="4">
    <source>
        <dbReference type="Proteomes" id="UP001210339"/>
    </source>
</evidence>
<dbReference type="Pfam" id="PF00639">
    <property type="entry name" value="Rotamase"/>
    <property type="match status" value="1"/>
</dbReference>
<dbReference type="PANTHER" id="PTHR47245:SF2">
    <property type="entry name" value="PEPTIDYL-PROLYL CIS-TRANS ISOMERASE HP_0175-RELATED"/>
    <property type="match status" value="1"/>
</dbReference>
<proteinExistence type="predicted"/>
<name>A0ABY7QVB9_9FIRM</name>
<dbReference type="SUPFAM" id="SSF54534">
    <property type="entry name" value="FKBP-like"/>
    <property type="match status" value="1"/>
</dbReference>
<dbReference type="InterPro" id="IPR046357">
    <property type="entry name" value="PPIase_dom_sf"/>
</dbReference>
<reference evidence="3 4" key="1">
    <citation type="submission" date="2023-01" db="EMBL/GenBank/DDBJ databases">
        <authorList>
            <person name="Lee S.H."/>
            <person name="Jung H.S."/>
            <person name="Yun J.U."/>
        </authorList>
    </citation>
    <scope>NUCLEOTIDE SEQUENCE [LARGE SCALE GENOMIC DNA]</scope>
    <source>
        <strain evidence="3 4">CBA3646</strain>
    </source>
</reference>
<dbReference type="Gene3D" id="3.10.50.40">
    <property type="match status" value="1"/>
</dbReference>
<feature type="domain" description="PpiC" evidence="2">
    <location>
        <begin position="113"/>
        <end position="201"/>
    </location>
</feature>
<keyword evidence="4" id="KW-1185">Reference proteome</keyword>
<dbReference type="PROSITE" id="PS01096">
    <property type="entry name" value="PPIC_PPIASE_1"/>
    <property type="match status" value="1"/>
</dbReference>
<dbReference type="PANTHER" id="PTHR47245">
    <property type="entry name" value="PEPTIDYLPROLYL ISOMERASE"/>
    <property type="match status" value="1"/>
</dbReference>
<evidence type="ECO:0000259" key="2">
    <source>
        <dbReference type="PROSITE" id="PS50198"/>
    </source>
</evidence>
<dbReference type="EC" id="5.2.1.8" evidence="3"/>
<dbReference type="InterPro" id="IPR000297">
    <property type="entry name" value="PPIase_PpiC"/>
</dbReference>
<organism evidence="3 4">
    <name type="scientific">Peptoniphilus equinus</name>
    <dbReference type="NCBI Taxonomy" id="3016343"/>
    <lineage>
        <taxon>Bacteria</taxon>
        <taxon>Bacillati</taxon>
        <taxon>Bacillota</taxon>
        <taxon>Tissierellia</taxon>
        <taxon>Tissierellales</taxon>
        <taxon>Peptoniphilaceae</taxon>
        <taxon>Peptoniphilus</taxon>
    </lineage>
</organism>
<dbReference type="EMBL" id="CP115667">
    <property type="protein sequence ID" value="WBW50735.1"/>
    <property type="molecule type" value="Genomic_DNA"/>
</dbReference>
<dbReference type="PROSITE" id="PS50198">
    <property type="entry name" value="PPIC_PPIASE_2"/>
    <property type="match status" value="1"/>
</dbReference>
<accession>A0ABY7QVB9</accession>
<dbReference type="GO" id="GO:0003755">
    <property type="term" value="F:peptidyl-prolyl cis-trans isomerase activity"/>
    <property type="evidence" value="ECO:0007669"/>
    <property type="project" value="UniProtKB-EC"/>
</dbReference>
<gene>
    <name evidence="3" type="ORF">O6R05_04070</name>
</gene>
<dbReference type="SUPFAM" id="SSF109998">
    <property type="entry name" value="Triger factor/SurA peptide-binding domain-like"/>
    <property type="match status" value="1"/>
</dbReference>
<protein>
    <submittedName>
        <fullName evidence="3">Peptidylprolyl isomerase</fullName>
        <ecNumber evidence="3">5.2.1.8</ecNumber>
    </submittedName>
</protein>
<keyword evidence="1 3" id="KW-0413">Isomerase</keyword>
<dbReference type="InterPro" id="IPR023058">
    <property type="entry name" value="PPIase_PpiC_CS"/>
</dbReference>
<keyword evidence="1" id="KW-0697">Rotamase</keyword>
<sequence length="249" mass="28251">MEKQVLATIDGEEITTLHYQNFLSQLNPQMRQYYASQGVSKEILDELISQKLLVMDARDKGLDKDEAFQDVLKTAEESLLMTYALGKALEAVEVSDDEVAEYYEAHTEQYKTGPKVHASHILVDSKEKADELAKEVTPENFAQLAKSHSTCPSGQNGGDLGVFEQGQMVPEFDEKVFSMKKGDISEPVKTDFGYHIIYLNDIIEDSFDYHKDRVRAELKSQKEQETYMNRVKDLAKGHKIEVVHLGEPK</sequence>
<dbReference type="Proteomes" id="UP001210339">
    <property type="component" value="Chromosome"/>
</dbReference>
<dbReference type="Gene3D" id="1.10.8.1040">
    <property type="match status" value="1"/>
</dbReference>
<dbReference type="InterPro" id="IPR050245">
    <property type="entry name" value="PrsA_foldase"/>
</dbReference>